<evidence type="ECO:0000259" key="1">
    <source>
        <dbReference type="PROSITE" id="PS50151"/>
    </source>
</evidence>
<gene>
    <name evidence="2" type="ORF">ENV60_02145</name>
</gene>
<sequence length="158" mass="18433">MLCDDCKKNPATIYFKDASYGKIKELRLCEECARKRGILLDKKLSPLEILQKLLKEQSLQDEKVLCPVCFLSLAEFKRYGRFGCCNCITVFEPYIKSLIKEVQESDRHIGKKVKPGARRVVEIFKLREELKRALEKECYEDAARIRDRLKELGVENVE</sequence>
<comment type="caution">
    <text evidence="2">The sequence shown here is derived from an EMBL/GenBank/DDBJ whole genome shotgun (WGS) entry which is preliminary data.</text>
</comment>
<dbReference type="GO" id="GO:0046870">
    <property type="term" value="F:cadmium ion binding"/>
    <property type="evidence" value="ECO:0007669"/>
    <property type="project" value="TreeGrafter"/>
</dbReference>
<dbReference type="GO" id="GO:1990170">
    <property type="term" value="P:stress response to cadmium ion"/>
    <property type="evidence" value="ECO:0007669"/>
    <property type="project" value="TreeGrafter"/>
</dbReference>
<feature type="domain" description="UVR" evidence="1">
    <location>
        <begin position="120"/>
        <end position="155"/>
    </location>
</feature>
<organism evidence="2">
    <name type="scientific">candidate division WOR-3 bacterium</name>
    <dbReference type="NCBI Taxonomy" id="2052148"/>
    <lineage>
        <taxon>Bacteria</taxon>
        <taxon>Bacteria division WOR-3</taxon>
    </lineage>
</organism>
<dbReference type="InterPro" id="IPR025542">
    <property type="entry name" value="YacH"/>
</dbReference>
<dbReference type="PANTHER" id="PTHR38430">
    <property type="entry name" value="PROTEIN-ARGININE KINASE ACTIVATOR PROTEIN"/>
    <property type="match status" value="1"/>
</dbReference>
<dbReference type="GO" id="GO:0050897">
    <property type="term" value="F:cobalt ion binding"/>
    <property type="evidence" value="ECO:0007669"/>
    <property type="project" value="TreeGrafter"/>
</dbReference>
<dbReference type="PROSITE" id="PS50151">
    <property type="entry name" value="UVR"/>
    <property type="match status" value="1"/>
</dbReference>
<dbReference type="PANTHER" id="PTHR38430:SF1">
    <property type="entry name" value="PROTEIN-ARGININE KINASE ACTIVATOR PROTEIN"/>
    <property type="match status" value="1"/>
</dbReference>
<evidence type="ECO:0000313" key="2">
    <source>
        <dbReference type="EMBL" id="HGV97079.1"/>
    </source>
</evidence>
<accession>A0A7C4XTU4</accession>
<protein>
    <recommendedName>
        <fullName evidence="1">UVR domain-containing protein</fullName>
    </recommendedName>
</protein>
<dbReference type="GO" id="GO:1990169">
    <property type="term" value="P:stress response to copper ion"/>
    <property type="evidence" value="ECO:0007669"/>
    <property type="project" value="TreeGrafter"/>
</dbReference>
<reference evidence="2" key="1">
    <citation type="journal article" date="2020" name="mSystems">
        <title>Genome- and Community-Level Interaction Insights into Carbon Utilization and Element Cycling Functions of Hydrothermarchaeota in Hydrothermal Sediment.</title>
        <authorList>
            <person name="Zhou Z."/>
            <person name="Liu Y."/>
            <person name="Xu W."/>
            <person name="Pan J."/>
            <person name="Luo Z.H."/>
            <person name="Li M."/>
        </authorList>
    </citation>
    <scope>NUCLEOTIDE SEQUENCE [LARGE SCALE GENOMIC DNA]</scope>
    <source>
        <strain evidence="2">SpSt-774</strain>
    </source>
</reference>
<dbReference type="PIRSF" id="PIRSF015034">
    <property type="entry name" value="YacH"/>
    <property type="match status" value="1"/>
</dbReference>
<dbReference type="Pfam" id="PF02151">
    <property type="entry name" value="UVR"/>
    <property type="match status" value="1"/>
</dbReference>
<proteinExistence type="predicted"/>
<dbReference type="GO" id="GO:0008270">
    <property type="term" value="F:zinc ion binding"/>
    <property type="evidence" value="ECO:0007669"/>
    <property type="project" value="TreeGrafter"/>
</dbReference>
<dbReference type="InterPro" id="IPR001943">
    <property type="entry name" value="UVR_dom"/>
</dbReference>
<dbReference type="GO" id="GO:0005507">
    <property type="term" value="F:copper ion binding"/>
    <property type="evidence" value="ECO:0007669"/>
    <property type="project" value="TreeGrafter"/>
</dbReference>
<dbReference type="EMBL" id="DTGZ01000041">
    <property type="protein sequence ID" value="HGV97079.1"/>
    <property type="molecule type" value="Genomic_DNA"/>
</dbReference>
<dbReference type="AlphaFoldDB" id="A0A7C4XTU4"/>
<name>A0A7C4XTU4_UNCW3</name>